<feature type="active site" description="Proton donor" evidence="1">
    <location>
        <position position="81"/>
    </location>
</feature>
<feature type="binding site" evidence="3">
    <location>
        <position position="207"/>
    </location>
    <ligand>
        <name>Zn(2+)</name>
        <dbReference type="ChEBI" id="CHEBI:29105"/>
        <label>1</label>
        <note>catalytic</note>
    </ligand>
</feature>
<keyword evidence="3" id="KW-0479">Metal-binding</keyword>
<keyword evidence="3" id="KW-0862">Zinc</keyword>
<evidence type="ECO:0000313" key="4">
    <source>
        <dbReference type="EMBL" id="OGD56226.1"/>
    </source>
</evidence>
<comment type="caution">
    <text evidence="4">The sequence shown here is derived from an EMBL/GenBank/DDBJ whole genome shotgun (WGS) entry which is preliminary data.</text>
</comment>
<feature type="binding site" evidence="3">
    <location>
        <position position="180"/>
    </location>
    <ligand>
        <name>Zn(2+)</name>
        <dbReference type="ChEBI" id="CHEBI:29105"/>
        <label>1</label>
        <note>catalytic</note>
    </ligand>
</feature>
<sequence>MLTTSKQMVLDAQRGGYAIGSFNTSDLEITKAIIAAATRLSSPVIIETSEKAIGYAGLEELAGIVRAEAKKIRIPVALHLDHGTNLDLVNRCLEVGYTSVMFDGSKYSFEENQILTRQAVEMAHRRNVPCEGELGSIIKAKKTAPYPVAVEKGFTDPNLVPEFVRNTGIDFLAVSVGSQHGIGENEELDIDLLKKINQKTSIPLVLHGASGVPDEDIKKAIKAGISKINIDTDIRHAFSLSLREITKKFPDLDDPRDIMEKVILEIQGVVEEKIKLFGSEEKACKPK</sequence>
<dbReference type="GO" id="GO:0016832">
    <property type="term" value="F:aldehyde-lyase activity"/>
    <property type="evidence" value="ECO:0007669"/>
    <property type="project" value="InterPro"/>
</dbReference>
<proteinExistence type="predicted"/>
<dbReference type="InterPro" id="IPR013785">
    <property type="entry name" value="Aldolase_TIM"/>
</dbReference>
<feature type="binding site" evidence="2">
    <location>
        <begin position="208"/>
        <end position="210"/>
    </location>
    <ligand>
        <name>dihydroxyacetone phosphate</name>
        <dbReference type="ChEBI" id="CHEBI:57642"/>
    </ligand>
</feature>
<feature type="binding site" evidence="2">
    <location>
        <position position="181"/>
    </location>
    <ligand>
        <name>dihydroxyacetone phosphate</name>
        <dbReference type="ChEBI" id="CHEBI:57642"/>
    </ligand>
</feature>
<dbReference type="Pfam" id="PF01116">
    <property type="entry name" value="F_bP_aldolase"/>
    <property type="match status" value="1"/>
</dbReference>
<evidence type="ECO:0000256" key="3">
    <source>
        <dbReference type="PIRSR" id="PIRSR001359-3"/>
    </source>
</evidence>
<gene>
    <name evidence="4" type="ORF">A2V71_02775</name>
</gene>
<dbReference type="CDD" id="cd00947">
    <property type="entry name" value="TBP_aldolase_IIB"/>
    <property type="match status" value="1"/>
</dbReference>
<evidence type="ECO:0000256" key="2">
    <source>
        <dbReference type="PIRSR" id="PIRSR001359-2"/>
    </source>
</evidence>
<dbReference type="PANTHER" id="PTHR30304:SF0">
    <property type="entry name" value="D-TAGATOSE-1,6-BISPHOSPHATE ALDOLASE SUBUNIT GATY-RELATED"/>
    <property type="match status" value="1"/>
</dbReference>
<dbReference type="Proteomes" id="UP000178764">
    <property type="component" value="Unassembled WGS sequence"/>
</dbReference>
<protein>
    <recommendedName>
        <fullName evidence="6">Tagatose-bisphosphate aldolase</fullName>
    </recommendedName>
</protein>
<name>A0A1F5DMH8_9BACT</name>
<evidence type="ECO:0000256" key="1">
    <source>
        <dbReference type="PIRSR" id="PIRSR001359-1"/>
    </source>
</evidence>
<dbReference type="SUPFAM" id="SSF51569">
    <property type="entry name" value="Aldolase"/>
    <property type="match status" value="1"/>
</dbReference>
<dbReference type="PANTHER" id="PTHR30304">
    <property type="entry name" value="D-TAGATOSE-1,6-BISPHOSPHATE ALDOLASE"/>
    <property type="match status" value="1"/>
</dbReference>
<dbReference type="PIRSF" id="PIRSF001359">
    <property type="entry name" value="F_bP_aldolase_II"/>
    <property type="match status" value="1"/>
</dbReference>
<feature type="binding site" evidence="3">
    <location>
        <position position="133"/>
    </location>
    <ligand>
        <name>Zn(2+)</name>
        <dbReference type="ChEBI" id="CHEBI:29105"/>
        <label>2</label>
    </ligand>
</feature>
<feature type="binding site" evidence="2">
    <location>
        <begin position="229"/>
        <end position="232"/>
    </location>
    <ligand>
        <name>dihydroxyacetone phosphate</name>
        <dbReference type="ChEBI" id="CHEBI:57642"/>
    </ligand>
</feature>
<dbReference type="AlphaFoldDB" id="A0A1F5DMH8"/>
<dbReference type="InterPro" id="IPR050246">
    <property type="entry name" value="Class_II_FBP_aldolase"/>
</dbReference>
<feature type="binding site" evidence="3">
    <location>
        <position position="103"/>
    </location>
    <ligand>
        <name>Zn(2+)</name>
        <dbReference type="ChEBI" id="CHEBI:29105"/>
        <label>2</label>
    </ligand>
</feature>
<dbReference type="GO" id="GO:0005975">
    <property type="term" value="P:carbohydrate metabolic process"/>
    <property type="evidence" value="ECO:0007669"/>
    <property type="project" value="InterPro"/>
</dbReference>
<dbReference type="GO" id="GO:0008270">
    <property type="term" value="F:zinc ion binding"/>
    <property type="evidence" value="ECO:0007669"/>
    <property type="project" value="InterPro"/>
</dbReference>
<reference evidence="4 5" key="1">
    <citation type="journal article" date="2016" name="Nat. Commun.">
        <title>Thousands of microbial genomes shed light on interconnected biogeochemical processes in an aquifer system.</title>
        <authorList>
            <person name="Anantharaman K."/>
            <person name="Brown C.T."/>
            <person name="Hug L.A."/>
            <person name="Sharon I."/>
            <person name="Castelle C.J."/>
            <person name="Probst A.J."/>
            <person name="Thomas B.C."/>
            <person name="Singh A."/>
            <person name="Wilkins M.J."/>
            <person name="Karaoz U."/>
            <person name="Brodie E.L."/>
            <person name="Williams K.H."/>
            <person name="Hubbard S.S."/>
            <person name="Banfield J.F."/>
        </authorList>
    </citation>
    <scope>NUCLEOTIDE SEQUENCE [LARGE SCALE GENOMIC DNA]</scope>
</reference>
<dbReference type="InterPro" id="IPR000771">
    <property type="entry name" value="FBA_II"/>
</dbReference>
<dbReference type="NCBIfam" id="TIGR00167">
    <property type="entry name" value="cbbA"/>
    <property type="match status" value="1"/>
</dbReference>
<dbReference type="EMBL" id="MEZT01000024">
    <property type="protein sequence ID" value="OGD56226.1"/>
    <property type="molecule type" value="Genomic_DNA"/>
</dbReference>
<evidence type="ECO:0000313" key="5">
    <source>
        <dbReference type="Proteomes" id="UP000178764"/>
    </source>
</evidence>
<evidence type="ECO:0008006" key="6">
    <source>
        <dbReference type="Google" id="ProtNLM"/>
    </source>
</evidence>
<dbReference type="Gene3D" id="3.20.20.70">
    <property type="entry name" value="Aldolase class I"/>
    <property type="match status" value="1"/>
</dbReference>
<feature type="binding site" evidence="3">
    <location>
        <position position="82"/>
    </location>
    <ligand>
        <name>Zn(2+)</name>
        <dbReference type="ChEBI" id="CHEBI:29105"/>
        <label>1</label>
        <note>catalytic</note>
    </ligand>
</feature>
<comment type="cofactor">
    <cofactor evidence="3">
        <name>Zn(2+)</name>
        <dbReference type="ChEBI" id="CHEBI:29105"/>
    </cofactor>
    <text evidence="3">Binds 2 Zn(2+) ions per subunit. One is catalytic and the other provides a structural contribution.</text>
</comment>
<accession>A0A1F5DMH8</accession>
<organism evidence="4 5">
    <name type="scientific">Candidatus Berkelbacteria bacterium RBG_13_40_8</name>
    <dbReference type="NCBI Taxonomy" id="1797467"/>
    <lineage>
        <taxon>Bacteria</taxon>
        <taxon>Candidatus Berkelbacteria</taxon>
    </lineage>
</organism>